<evidence type="ECO:0000313" key="2">
    <source>
        <dbReference type="Proteomes" id="UP001055167"/>
    </source>
</evidence>
<evidence type="ECO:0000313" key="1">
    <source>
        <dbReference type="EMBL" id="GJD51029.1"/>
    </source>
</evidence>
<dbReference type="RefSeq" id="WP_128564730.1">
    <property type="nucleotide sequence ID" value="NZ_BPQH01000011.1"/>
</dbReference>
<reference evidence="1" key="2">
    <citation type="submission" date="2021-08" db="EMBL/GenBank/DDBJ databases">
        <authorList>
            <person name="Tani A."/>
            <person name="Ola A."/>
            <person name="Ogura Y."/>
            <person name="Katsura K."/>
            <person name="Hayashi T."/>
        </authorList>
    </citation>
    <scope>NUCLEOTIDE SEQUENCE</scope>
    <source>
        <strain evidence="1">KCTC 52305</strain>
    </source>
</reference>
<reference evidence="1" key="1">
    <citation type="journal article" date="2021" name="Front. Microbiol.">
        <title>Comprehensive Comparative Genomics and Phenotyping of Methylobacterium Species.</title>
        <authorList>
            <person name="Alessa O."/>
            <person name="Ogura Y."/>
            <person name="Fujitani Y."/>
            <person name="Takami H."/>
            <person name="Hayashi T."/>
            <person name="Sahin N."/>
            <person name="Tani A."/>
        </authorList>
    </citation>
    <scope>NUCLEOTIDE SEQUENCE</scope>
    <source>
        <strain evidence="1">KCTC 52305</strain>
    </source>
</reference>
<name>A0ABQ4R0S3_9HYPH</name>
<dbReference type="Proteomes" id="UP001055167">
    <property type="component" value="Unassembled WGS sequence"/>
</dbReference>
<sequence length="64" mass="6609">MSDFDARHLDDADGLARLAEILHPSKAARSDARSRGRRRCAGGFAVPVKPAAAAVLPAQAAQGA</sequence>
<protein>
    <recommendedName>
        <fullName evidence="3">Deoxyribose-phosphate aldolase</fullName>
    </recommendedName>
</protein>
<comment type="caution">
    <text evidence="1">The sequence shown here is derived from an EMBL/GenBank/DDBJ whole genome shotgun (WGS) entry which is preliminary data.</text>
</comment>
<organism evidence="1 2">
    <name type="scientific">Methylobacterium crusticola</name>
    <dbReference type="NCBI Taxonomy" id="1697972"/>
    <lineage>
        <taxon>Bacteria</taxon>
        <taxon>Pseudomonadati</taxon>
        <taxon>Pseudomonadota</taxon>
        <taxon>Alphaproteobacteria</taxon>
        <taxon>Hyphomicrobiales</taxon>
        <taxon>Methylobacteriaceae</taxon>
        <taxon>Methylobacterium</taxon>
    </lineage>
</organism>
<proteinExistence type="predicted"/>
<keyword evidence="2" id="KW-1185">Reference proteome</keyword>
<evidence type="ECO:0008006" key="3">
    <source>
        <dbReference type="Google" id="ProtNLM"/>
    </source>
</evidence>
<accession>A0ABQ4R0S3</accession>
<dbReference type="EMBL" id="BPQH01000011">
    <property type="protein sequence ID" value="GJD51029.1"/>
    <property type="molecule type" value="Genomic_DNA"/>
</dbReference>
<gene>
    <name evidence="1" type="ORF">OPKNFCMD_3780</name>
</gene>